<keyword evidence="3" id="KW-1185">Reference proteome</keyword>
<dbReference type="PATRIC" id="fig|797515.3.peg.2184"/>
<evidence type="ECO:0000313" key="3">
    <source>
        <dbReference type="Proteomes" id="UP000004625"/>
    </source>
</evidence>
<sequence>MAWLTVDSNNVLGSMVEEAGTYNVQITRADVSKSGRGNQYISIDYQVLDGTYKGAEVRFQNVTWTNDDPEASKKRFNTILVAVGVPDGTDVESIEQCAKGLLGKKLTIDVDWADPNSRGKIYLQVRSYHKLSQDPSKPNGVKRPNAGQTSDKPATGTPLPNDNDDPFANSNDSVDVKDSDLPF</sequence>
<dbReference type="RefSeq" id="WP_008214334.1">
    <property type="nucleotide sequence ID" value="NZ_JH415055.1"/>
</dbReference>
<evidence type="ECO:0008006" key="4">
    <source>
        <dbReference type="Google" id="ProtNLM"/>
    </source>
</evidence>
<gene>
    <name evidence="2" type="ORF">HMPREF9103_02421</name>
</gene>
<feature type="compositionally biased region" description="Basic and acidic residues" evidence="1">
    <location>
        <begin position="174"/>
        <end position="183"/>
    </location>
</feature>
<reference evidence="2 3" key="1">
    <citation type="submission" date="2011-09" db="EMBL/GenBank/DDBJ databases">
        <authorList>
            <person name="Weinstock G."/>
            <person name="Sodergren E."/>
            <person name="Clifton S."/>
            <person name="Fulton L."/>
            <person name="Fulton B."/>
            <person name="Courtney L."/>
            <person name="Fronick C."/>
            <person name="Harrison M."/>
            <person name="Strong C."/>
            <person name="Farmer C."/>
            <person name="Delahaunty K."/>
            <person name="Markovic C."/>
            <person name="Hall O."/>
            <person name="Minx P."/>
            <person name="Tomlinson C."/>
            <person name="Mitreva M."/>
            <person name="Hou S."/>
            <person name="Chen J."/>
            <person name="Wollam A."/>
            <person name="Pepin K.H."/>
            <person name="Johnson M."/>
            <person name="Bhonagiri V."/>
            <person name="Zhang X."/>
            <person name="Suruliraj S."/>
            <person name="Warren W."/>
            <person name="Chinwalla A."/>
            <person name="Mardis E.R."/>
            <person name="Wilson R.K."/>
        </authorList>
    </citation>
    <scope>NUCLEOTIDE SEQUENCE [LARGE SCALE GENOMIC DNA]</scope>
    <source>
        <strain evidence="2 3">F0439</strain>
    </source>
</reference>
<accession>G9ZRR0</accession>
<dbReference type="STRING" id="797515.HMPREF9103_02421"/>
<dbReference type="InterPro" id="IPR007731">
    <property type="entry name" value="DUF669"/>
</dbReference>
<comment type="caution">
    <text evidence="2">The sequence shown here is derived from an EMBL/GenBank/DDBJ whole genome shotgun (WGS) entry which is preliminary data.</text>
</comment>
<dbReference type="eggNOG" id="ENOG5030A6B">
    <property type="taxonomic scope" value="Bacteria"/>
</dbReference>
<protein>
    <recommendedName>
        <fullName evidence="4">DUF669 domain-containing protein</fullName>
    </recommendedName>
</protein>
<dbReference type="Proteomes" id="UP000004625">
    <property type="component" value="Unassembled WGS sequence"/>
</dbReference>
<dbReference type="AlphaFoldDB" id="G9ZRR0"/>
<dbReference type="Pfam" id="PF05037">
    <property type="entry name" value="DUF669"/>
    <property type="match status" value="1"/>
</dbReference>
<evidence type="ECO:0000313" key="2">
    <source>
        <dbReference type="EMBL" id="EHL96278.1"/>
    </source>
</evidence>
<name>G9ZRR0_9LACO</name>
<dbReference type="HOGENOM" id="CLU_109773_0_0_9"/>
<organism evidence="2 3">
    <name type="scientific">Lentilactobacillus parafarraginis F0439</name>
    <dbReference type="NCBI Taxonomy" id="797515"/>
    <lineage>
        <taxon>Bacteria</taxon>
        <taxon>Bacillati</taxon>
        <taxon>Bacillota</taxon>
        <taxon>Bacilli</taxon>
        <taxon>Lactobacillales</taxon>
        <taxon>Lactobacillaceae</taxon>
        <taxon>Lentilactobacillus</taxon>
    </lineage>
</organism>
<proteinExistence type="predicted"/>
<feature type="region of interest" description="Disordered" evidence="1">
    <location>
        <begin position="129"/>
        <end position="183"/>
    </location>
</feature>
<dbReference type="EMBL" id="AGEY01000184">
    <property type="protein sequence ID" value="EHL96278.1"/>
    <property type="molecule type" value="Genomic_DNA"/>
</dbReference>
<evidence type="ECO:0000256" key="1">
    <source>
        <dbReference type="SAM" id="MobiDB-lite"/>
    </source>
</evidence>